<keyword evidence="5 9" id="KW-1133">Transmembrane helix</keyword>
<dbReference type="SUPFAM" id="SSF101576">
    <property type="entry name" value="Supernatant protein factor (SPF), C-terminal domain"/>
    <property type="match status" value="1"/>
</dbReference>
<dbReference type="SMART" id="SM01190">
    <property type="entry name" value="EMP24_GP25L"/>
    <property type="match status" value="1"/>
</dbReference>
<gene>
    <name evidence="11" type="ORF">BSL78_02833</name>
</gene>
<evidence type="ECO:0000259" key="10">
    <source>
        <dbReference type="PROSITE" id="PS50866"/>
    </source>
</evidence>
<name>A0A2G8LIX1_STIJA</name>
<dbReference type="OrthoDB" id="62956at2759"/>
<evidence type="ECO:0000256" key="1">
    <source>
        <dbReference type="ARBA" id="ARBA00004479"/>
    </source>
</evidence>
<dbReference type="PROSITE" id="PS50866">
    <property type="entry name" value="GOLD"/>
    <property type="match status" value="1"/>
</dbReference>
<evidence type="ECO:0000256" key="7">
    <source>
        <dbReference type="ARBA" id="ARBA00037847"/>
    </source>
</evidence>
<comment type="subcellular location">
    <subcellularLocation>
        <location evidence="7">Endomembrane system</location>
        <topology evidence="7">Single-pass membrane protein</topology>
    </subcellularLocation>
    <subcellularLocation>
        <location evidence="1 8">Membrane</location>
        <topology evidence="1 8">Single-pass type I membrane protein</topology>
    </subcellularLocation>
</comment>
<dbReference type="GO" id="GO:0012505">
    <property type="term" value="C:endomembrane system"/>
    <property type="evidence" value="ECO:0007669"/>
    <property type="project" value="UniProtKB-SubCell"/>
</dbReference>
<dbReference type="AlphaFoldDB" id="A0A2G8LIX1"/>
<evidence type="ECO:0000256" key="9">
    <source>
        <dbReference type="SAM" id="Phobius"/>
    </source>
</evidence>
<evidence type="ECO:0000256" key="2">
    <source>
        <dbReference type="ARBA" id="ARBA00007104"/>
    </source>
</evidence>
<evidence type="ECO:0000313" key="12">
    <source>
        <dbReference type="Proteomes" id="UP000230750"/>
    </source>
</evidence>
<comment type="similarity">
    <text evidence="2 8">Belongs to the EMP24/GP25L family.</text>
</comment>
<keyword evidence="4" id="KW-0732">Signal</keyword>
<dbReference type="InterPro" id="IPR036598">
    <property type="entry name" value="GOLD_dom_sf"/>
</dbReference>
<dbReference type="InterPro" id="IPR015720">
    <property type="entry name" value="Emp24-like"/>
</dbReference>
<comment type="caution">
    <text evidence="11">The sequence shown here is derived from an EMBL/GenBank/DDBJ whole genome shotgun (WGS) entry which is preliminary data.</text>
</comment>
<dbReference type="PANTHER" id="PTHR22811">
    <property type="entry name" value="TRANSMEMBRANE EMP24 DOMAIN-CONTAINING PROTEIN"/>
    <property type="match status" value="1"/>
</dbReference>
<keyword evidence="3 8" id="KW-0812">Transmembrane</keyword>
<proteinExistence type="inferred from homology"/>
<feature type="transmembrane region" description="Helical" evidence="9">
    <location>
        <begin position="142"/>
        <end position="166"/>
    </location>
</feature>
<sequence>MFFEDVDQDEEITLEYQVISGGKYDVDVFIEDPKGQVIYKETKKQYDAFDHTTNLKGTYKFCFSNEFSTFTHKVVYFDFIKGEEDPFARDVGAHITVLTQLETSCVTIHEALKTVIEYQTHHRLREAKGRARAERLNEKIQWWSLGEFCLILGIGLTQVLVLRSFFTDNKQKQSTKI</sequence>
<dbReference type="InterPro" id="IPR009038">
    <property type="entry name" value="GOLD_dom"/>
</dbReference>
<dbReference type="EMBL" id="MRZV01000063">
    <property type="protein sequence ID" value="PIK60206.1"/>
    <property type="molecule type" value="Genomic_DNA"/>
</dbReference>
<dbReference type="STRING" id="307972.A0A2G8LIX1"/>
<evidence type="ECO:0000256" key="8">
    <source>
        <dbReference type="RuleBase" id="RU003827"/>
    </source>
</evidence>
<evidence type="ECO:0000256" key="6">
    <source>
        <dbReference type="ARBA" id="ARBA00023136"/>
    </source>
</evidence>
<accession>A0A2G8LIX1</accession>
<evidence type="ECO:0000256" key="4">
    <source>
        <dbReference type="ARBA" id="ARBA00022729"/>
    </source>
</evidence>
<organism evidence="11 12">
    <name type="scientific">Stichopus japonicus</name>
    <name type="common">Sea cucumber</name>
    <dbReference type="NCBI Taxonomy" id="307972"/>
    <lineage>
        <taxon>Eukaryota</taxon>
        <taxon>Metazoa</taxon>
        <taxon>Echinodermata</taxon>
        <taxon>Eleutherozoa</taxon>
        <taxon>Echinozoa</taxon>
        <taxon>Holothuroidea</taxon>
        <taxon>Aspidochirotacea</taxon>
        <taxon>Aspidochirotida</taxon>
        <taxon>Stichopodidae</taxon>
        <taxon>Apostichopus</taxon>
    </lineage>
</organism>
<feature type="domain" description="GOLD" evidence="10">
    <location>
        <begin position="1"/>
        <end position="81"/>
    </location>
</feature>
<reference evidence="11" key="1">
    <citation type="journal article" date="2017" name="PLoS Biol.">
        <title>The sea cucumber genome provides insights into morphological evolution and visceral regeneration.</title>
        <authorList>
            <person name="Zhang X."/>
            <person name="Sun L."/>
            <person name="Yuan J."/>
            <person name="Sun Y."/>
            <person name="Gao Y."/>
            <person name="Zhang L."/>
            <person name="Li S."/>
            <person name="Dai H."/>
            <person name="Hamel J.F."/>
            <person name="Liu C."/>
            <person name="Yu Y."/>
            <person name="Liu S."/>
            <person name="Lin W."/>
            <person name="Guo K."/>
            <person name="Jin S."/>
            <person name="Xu P."/>
            <person name="Storey K.B."/>
            <person name="Huan P."/>
            <person name="Zhang T."/>
            <person name="Zhou Y."/>
            <person name="Zhang J."/>
            <person name="Lin C."/>
            <person name="Li X."/>
            <person name="Xing L."/>
            <person name="Huo D."/>
            <person name="Sun M."/>
            <person name="Wang L."/>
            <person name="Mercier A."/>
            <person name="Li F."/>
            <person name="Yang H."/>
            <person name="Xiang J."/>
        </authorList>
    </citation>
    <scope>NUCLEOTIDE SEQUENCE [LARGE SCALE GENOMIC DNA]</scope>
    <source>
        <strain evidence="11">Shaxun</strain>
        <tissue evidence="11">Muscle</tissue>
    </source>
</reference>
<protein>
    <submittedName>
        <fullName evidence="11">Putative transmembrane emp24 domain-containing protein 3</fullName>
    </submittedName>
</protein>
<keyword evidence="6 9" id="KW-0472">Membrane</keyword>
<evidence type="ECO:0000313" key="11">
    <source>
        <dbReference type="EMBL" id="PIK60206.1"/>
    </source>
</evidence>
<evidence type="ECO:0000256" key="5">
    <source>
        <dbReference type="ARBA" id="ARBA00022989"/>
    </source>
</evidence>
<dbReference type="GO" id="GO:0016020">
    <property type="term" value="C:membrane"/>
    <property type="evidence" value="ECO:0007669"/>
    <property type="project" value="UniProtKB-SubCell"/>
</dbReference>
<dbReference type="Proteomes" id="UP000230750">
    <property type="component" value="Unassembled WGS sequence"/>
</dbReference>
<keyword evidence="12" id="KW-1185">Reference proteome</keyword>
<dbReference type="Pfam" id="PF01105">
    <property type="entry name" value="EMP24_GP25L"/>
    <property type="match status" value="1"/>
</dbReference>
<evidence type="ECO:0000256" key="3">
    <source>
        <dbReference type="ARBA" id="ARBA00022692"/>
    </source>
</evidence>